<feature type="binding site" evidence="7">
    <location>
        <position position="84"/>
    </location>
    <ligand>
        <name>sn-glycerol 3-phosphate</name>
        <dbReference type="ChEBI" id="CHEBI:57597"/>
    </ligand>
</feature>
<feature type="binding site" evidence="7">
    <location>
        <position position="135"/>
    </location>
    <ligand>
        <name>glycerol</name>
        <dbReference type="ChEBI" id="CHEBI:17754"/>
    </ligand>
</feature>
<feature type="domain" description="Carbohydrate kinase FGGY N-terminal" evidence="9">
    <location>
        <begin position="5"/>
        <end position="252"/>
    </location>
</feature>
<keyword evidence="5 7" id="KW-0319">Glycerol metabolism</keyword>
<evidence type="ECO:0000313" key="12">
    <source>
        <dbReference type="Proteomes" id="UP001597419"/>
    </source>
</evidence>
<evidence type="ECO:0000256" key="3">
    <source>
        <dbReference type="ARBA" id="ARBA00022741"/>
    </source>
</evidence>
<evidence type="ECO:0000313" key="11">
    <source>
        <dbReference type="EMBL" id="MFD2462786.1"/>
    </source>
</evidence>
<name>A0ABW5GPK2_9PSEU</name>
<protein>
    <recommendedName>
        <fullName evidence="7">Glycerol kinase</fullName>
        <ecNumber evidence="7">2.7.1.30</ecNumber>
    </recommendedName>
    <alternativeName>
        <fullName evidence="7">ATP:glycerol 3-phosphotransferase</fullName>
    </alternativeName>
    <alternativeName>
        <fullName evidence="7">Glycerokinase</fullName>
        <shortName evidence="7">GK</shortName>
    </alternativeName>
</protein>
<dbReference type="Pfam" id="PF00370">
    <property type="entry name" value="FGGY_N"/>
    <property type="match status" value="1"/>
</dbReference>
<feature type="binding site" evidence="7">
    <location>
        <position position="412"/>
    </location>
    <ligand>
        <name>ADP</name>
        <dbReference type="ChEBI" id="CHEBI:456216"/>
    </ligand>
</feature>
<comment type="caution">
    <text evidence="11">The sequence shown here is derived from an EMBL/GenBank/DDBJ whole genome shotgun (WGS) entry which is preliminary data.</text>
</comment>
<gene>
    <name evidence="7 11" type="primary">glpK</name>
    <name evidence="11" type="ORF">ACFSYJ_29535</name>
</gene>
<keyword evidence="6 7" id="KW-0067">ATP-binding</keyword>
<feature type="binding site" evidence="7">
    <location>
        <position position="83"/>
    </location>
    <ligand>
        <name>glycerol</name>
        <dbReference type="ChEBI" id="CHEBI:17754"/>
    </ligand>
</feature>
<feature type="binding site" evidence="7">
    <location>
        <position position="267"/>
    </location>
    <ligand>
        <name>ADP</name>
        <dbReference type="ChEBI" id="CHEBI:456216"/>
    </ligand>
</feature>
<evidence type="ECO:0000256" key="4">
    <source>
        <dbReference type="ARBA" id="ARBA00022777"/>
    </source>
</evidence>
<feature type="binding site" evidence="7">
    <location>
        <position position="83"/>
    </location>
    <ligand>
        <name>sn-glycerol 3-phosphate</name>
        <dbReference type="ChEBI" id="CHEBI:57597"/>
    </ligand>
</feature>
<dbReference type="InterPro" id="IPR018485">
    <property type="entry name" value="FGGY_C"/>
</dbReference>
<feature type="binding site" evidence="7">
    <location>
        <position position="13"/>
    </location>
    <ligand>
        <name>ATP</name>
        <dbReference type="ChEBI" id="CHEBI:30616"/>
    </ligand>
</feature>
<keyword evidence="4 7" id="KW-0418">Kinase</keyword>
<dbReference type="NCBIfam" id="NF000756">
    <property type="entry name" value="PRK00047.1"/>
    <property type="match status" value="1"/>
</dbReference>
<feature type="domain" description="Carbohydrate kinase FGGY C-terminal" evidence="10">
    <location>
        <begin position="261"/>
        <end position="450"/>
    </location>
</feature>
<feature type="binding site" evidence="7">
    <location>
        <position position="15"/>
    </location>
    <ligand>
        <name>ATP</name>
        <dbReference type="ChEBI" id="CHEBI:30616"/>
    </ligand>
</feature>
<comment type="caution">
    <text evidence="7">Lacks conserved residue(s) required for the propagation of feature annotation.</text>
</comment>
<evidence type="ECO:0000259" key="10">
    <source>
        <dbReference type="Pfam" id="PF02782"/>
    </source>
</evidence>
<sequence length="654" mass="71876">MVQRYVMSIDQGTTSTRCILFDARGRLVSVAQREHQQHFPRPGWVEHDAVEIWKNLGRIVPRALAEAGVSAEQVAGLGIANQRETTVLWDRHTGTPVGRAIVWQDTRTDRMLEHLEREPAARRVRRLCGLPLATYFSAPRIRWLLERTPGLRERAERGDVLFGTMESWLIWNLTGGPEGGVHVTDVTNASRTMLMNIRTLRWDDELLEFFDVPRAMLPEIRSSTEVYGTTSRVVPGIRIAAALGDQQAALFGQTCFAPGEAKCTYGTGSFLLLNTGATPVLSTHGMLTTVGFKIGDEPAVYALEGSIAVTGSLVQWFRDGLELIGSAPEIETLARTVEDNGGCYIVPAFSGLFAPHWHSEARGVIAGLTSYITKGHLARAVLEATGWQTREVVDAMNADSGLALSTLRVDGGMTADNLLMQCVADVLDVPVVRPMVAETVSLGAAYAAGLSVGYWPDLEGLRRNWHRAGQWLPAMDPARRDTEYAQWRHAVELTFGWMRPAGTPRQPGSELTEVLLGDHRELERLCRELRDQDADRETLRAELSALLVAHATAVERVVRPSGQDGGFGAELLAVLEADPLEGAGFDEALIGLEAVVDAHIRGEERGLLNELRRTLSLSDRTALGRAFTGERRRQLDLGCGTLAHVRENAARLRL</sequence>
<dbReference type="InterPro" id="IPR018484">
    <property type="entry name" value="FGGY_N"/>
</dbReference>
<feature type="binding site" evidence="7">
    <location>
        <position position="246"/>
    </location>
    <ligand>
        <name>glycerol</name>
        <dbReference type="ChEBI" id="CHEBI:17754"/>
    </ligand>
</feature>
<dbReference type="CDD" id="cd07769">
    <property type="entry name" value="ASKHA_NBD_FGGY_GK"/>
    <property type="match status" value="1"/>
</dbReference>
<dbReference type="InterPro" id="IPR043129">
    <property type="entry name" value="ATPase_NBD"/>
</dbReference>
<feature type="binding site" evidence="7">
    <location>
        <position position="14"/>
    </location>
    <ligand>
        <name>ATP</name>
        <dbReference type="ChEBI" id="CHEBI:30616"/>
    </ligand>
</feature>
<dbReference type="Proteomes" id="UP001597419">
    <property type="component" value="Unassembled WGS sequence"/>
</dbReference>
<comment type="similarity">
    <text evidence="1 7 8">Belongs to the FGGY kinase family.</text>
</comment>
<feature type="binding site" evidence="7">
    <location>
        <position position="311"/>
    </location>
    <ligand>
        <name>ATP</name>
        <dbReference type="ChEBI" id="CHEBI:30616"/>
    </ligand>
</feature>
<feature type="binding site" evidence="7">
    <location>
        <position position="13"/>
    </location>
    <ligand>
        <name>ADP</name>
        <dbReference type="ChEBI" id="CHEBI:456216"/>
    </ligand>
</feature>
<comment type="pathway">
    <text evidence="7">Polyol metabolism; glycerol degradation via glycerol kinase pathway; sn-glycerol 3-phosphate from glycerol: step 1/1.</text>
</comment>
<dbReference type="InterPro" id="IPR018483">
    <property type="entry name" value="Carb_kinase_FGGY_CS"/>
</dbReference>
<comment type="function">
    <text evidence="7">Key enzyme in the regulation of glycerol uptake and metabolism. Catalyzes the phosphorylation of glycerol to yield sn-glycerol 3-phosphate.</text>
</comment>
<feature type="binding site" evidence="7">
    <location>
        <position position="267"/>
    </location>
    <ligand>
        <name>ATP</name>
        <dbReference type="ChEBI" id="CHEBI:30616"/>
    </ligand>
</feature>
<dbReference type="Pfam" id="PF02782">
    <property type="entry name" value="FGGY_C"/>
    <property type="match status" value="1"/>
</dbReference>
<feature type="binding site" evidence="7">
    <location>
        <position position="315"/>
    </location>
    <ligand>
        <name>ATP</name>
        <dbReference type="ChEBI" id="CHEBI:30616"/>
    </ligand>
</feature>
<comment type="activity regulation">
    <text evidence="7">Inhibited by fructose 1,6-bisphosphate (FBP).</text>
</comment>
<dbReference type="GO" id="GO:0004370">
    <property type="term" value="F:glycerol kinase activity"/>
    <property type="evidence" value="ECO:0007669"/>
    <property type="project" value="UniProtKB-EC"/>
</dbReference>
<evidence type="ECO:0000256" key="2">
    <source>
        <dbReference type="ARBA" id="ARBA00022679"/>
    </source>
</evidence>
<accession>A0ABW5GPK2</accession>
<feature type="binding site" evidence="7">
    <location>
        <position position="412"/>
    </location>
    <ligand>
        <name>ATP</name>
        <dbReference type="ChEBI" id="CHEBI:30616"/>
    </ligand>
</feature>
<dbReference type="EC" id="2.7.1.30" evidence="7"/>
<dbReference type="NCBIfam" id="TIGR01311">
    <property type="entry name" value="glycerol_kin"/>
    <property type="match status" value="1"/>
</dbReference>
<dbReference type="PANTHER" id="PTHR10196:SF69">
    <property type="entry name" value="GLYCEROL KINASE"/>
    <property type="match status" value="1"/>
</dbReference>
<evidence type="ECO:0000256" key="6">
    <source>
        <dbReference type="ARBA" id="ARBA00022840"/>
    </source>
</evidence>
<keyword evidence="3 7" id="KW-0547">Nucleotide-binding</keyword>
<keyword evidence="12" id="KW-1185">Reference proteome</keyword>
<dbReference type="SUPFAM" id="SSF53067">
    <property type="entry name" value="Actin-like ATPase domain"/>
    <property type="match status" value="2"/>
</dbReference>
<feature type="binding site" evidence="7">
    <location>
        <position position="13"/>
    </location>
    <ligand>
        <name>sn-glycerol 3-phosphate</name>
        <dbReference type="ChEBI" id="CHEBI:57597"/>
    </ligand>
</feature>
<dbReference type="PROSITE" id="PS00445">
    <property type="entry name" value="FGGY_KINASES_2"/>
    <property type="match status" value="1"/>
</dbReference>
<feature type="binding site" evidence="7">
    <location>
        <position position="245"/>
    </location>
    <ligand>
        <name>sn-glycerol 3-phosphate</name>
        <dbReference type="ChEBI" id="CHEBI:57597"/>
    </ligand>
</feature>
<feature type="binding site" evidence="7">
    <location>
        <position position="84"/>
    </location>
    <ligand>
        <name>glycerol</name>
        <dbReference type="ChEBI" id="CHEBI:17754"/>
    </ligand>
</feature>
<dbReference type="EMBL" id="JBHUKU010000020">
    <property type="protein sequence ID" value="MFD2462786.1"/>
    <property type="molecule type" value="Genomic_DNA"/>
</dbReference>
<reference evidence="12" key="1">
    <citation type="journal article" date="2019" name="Int. J. Syst. Evol. Microbiol.">
        <title>The Global Catalogue of Microorganisms (GCM) 10K type strain sequencing project: providing services to taxonomists for standard genome sequencing and annotation.</title>
        <authorList>
            <consortium name="The Broad Institute Genomics Platform"/>
            <consortium name="The Broad Institute Genome Sequencing Center for Infectious Disease"/>
            <person name="Wu L."/>
            <person name="Ma J."/>
        </authorList>
    </citation>
    <scope>NUCLEOTIDE SEQUENCE [LARGE SCALE GENOMIC DNA]</scope>
    <source>
        <strain evidence="12">CGMCC 4.7643</strain>
    </source>
</reference>
<feature type="binding site" evidence="7">
    <location>
        <position position="17"/>
    </location>
    <ligand>
        <name>ADP</name>
        <dbReference type="ChEBI" id="CHEBI:456216"/>
    </ligand>
</feature>
<evidence type="ECO:0000256" key="7">
    <source>
        <dbReference type="HAMAP-Rule" id="MF_00186"/>
    </source>
</evidence>
<dbReference type="RefSeq" id="WP_345393327.1">
    <property type="nucleotide sequence ID" value="NZ_BAABHG010000005.1"/>
</dbReference>
<feature type="binding site" evidence="7">
    <location>
        <position position="245"/>
    </location>
    <ligand>
        <name>glycerol</name>
        <dbReference type="ChEBI" id="CHEBI:17754"/>
    </ligand>
</feature>
<dbReference type="Gene3D" id="3.30.420.40">
    <property type="match status" value="2"/>
</dbReference>
<feature type="binding site" evidence="7">
    <location>
        <position position="311"/>
    </location>
    <ligand>
        <name>ADP</name>
        <dbReference type="ChEBI" id="CHEBI:456216"/>
    </ligand>
</feature>
<evidence type="ECO:0000256" key="5">
    <source>
        <dbReference type="ARBA" id="ARBA00022798"/>
    </source>
</evidence>
<evidence type="ECO:0000256" key="8">
    <source>
        <dbReference type="RuleBase" id="RU003733"/>
    </source>
</evidence>
<evidence type="ECO:0000256" key="1">
    <source>
        <dbReference type="ARBA" id="ARBA00009156"/>
    </source>
</evidence>
<evidence type="ECO:0000259" key="9">
    <source>
        <dbReference type="Pfam" id="PF00370"/>
    </source>
</evidence>
<comment type="catalytic activity">
    <reaction evidence="7">
        <text>glycerol + ATP = sn-glycerol 3-phosphate + ADP + H(+)</text>
        <dbReference type="Rhea" id="RHEA:21644"/>
        <dbReference type="ChEBI" id="CHEBI:15378"/>
        <dbReference type="ChEBI" id="CHEBI:17754"/>
        <dbReference type="ChEBI" id="CHEBI:30616"/>
        <dbReference type="ChEBI" id="CHEBI:57597"/>
        <dbReference type="ChEBI" id="CHEBI:456216"/>
        <dbReference type="EC" id="2.7.1.30"/>
    </reaction>
</comment>
<proteinExistence type="inferred from homology"/>
<feature type="binding site" evidence="7">
    <location>
        <position position="135"/>
    </location>
    <ligand>
        <name>sn-glycerol 3-phosphate</name>
        <dbReference type="ChEBI" id="CHEBI:57597"/>
    </ligand>
</feature>
<dbReference type="InterPro" id="IPR005999">
    <property type="entry name" value="Glycerol_kin"/>
</dbReference>
<dbReference type="PANTHER" id="PTHR10196">
    <property type="entry name" value="SUGAR KINASE"/>
    <property type="match status" value="1"/>
</dbReference>
<keyword evidence="2 7" id="KW-0808">Transferase</keyword>
<organism evidence="11 12">
    <name type="scientific">Amycolatopsis samaneae</name>
    <dbReference type="NCBI Taxonomy" id="664691"/>
    <lineage>
        <taxon>Bacteria</taxon>
        <taxon>Bacillati</taxon>
        <taxon>Actinomycetota</taxon>
        <taxon>Actinomycetes</taxon>
        <taxon>Pseudonocardiales</taxon>
        <taxon>Pseudonocardiaceae</taxon>
        <taxon>Amycolatopsis</taxon>
    </lineage>
</organism>
<dbReference type="HAMAP" id="MF_00186">
    <property type="entry name" value="Glycerol_kin"/>
    <property type="match status" value="1"/>
</dbReference>